<dbReference type="Proteomes" id="UP000294360">
    <property type="component" value="Chromosome"/>
</dbReference>
<protein>
    <submittedName>
        <fullName evidence="2">Uncharacterized protein</fullName>
    </submittedName>
</protein>
<evidence type="ECO:0000256" key="1">
    <source>
        <dbReference type="SAM" id="Phobius"/>
    </source>
</evidence>
<name>A0A4U8YXQ1_METTU</name>
<keyword evidence="1" id="KW-1133">Transmembrane helix</keyword>
<evidence type="ECO:0000313" key="2">
    <source>
        <dbReference type="EMBL" id="VFU07482.1"/>
    </source>
</evidence>
<proteinExistence type="predicted"/>
<sequence>MRAPGSWPSFLLFLTTIWLSLEPNAHRHLSPSSGLFDWKTFLTFVYLLFYAFAVLFIGISFYNLSAKRLRARQLPTGLAGAVPLAALFSGSAHWLQPRVAEVLSGWYVVGIDSLLVGAIVWTALELGFREPLDVEAK</sequence>
<feature type="transmembrane region" description="Helical" evidence="1">
    <location>
        <begin position="43"/>
        <end position="64"/>
    </location>
</feature>
<keyword evidence="1" id="KW-0812">Transmembrane</keyword>
<gene>
    <name evidence="2" type="ORF">MTUNDRAET4_0589</name>
</gene>
<feature type="transmembrane region" description="Helical" evidence="1">
    <location>
        <begin position="76"/>
        <end position="94"/>
    </location>
</feature>
<organism evidence="2 3">
    <name type="scientific">Methylocella tundrae</name>
    <dbReference type="NCBI Taxonomy" id="227605"/>
    <lineage>
        <taxon>Bacteria</taxon>
        <taxon>Pseudomonadati</taxon>
        <taxon>Pseudomonadota</taxon>
        <taxon>Alphaproteobacteria</taxon>
        <taxon>Hyphomicrobiales</taxon>
        <taxon>Beijerinckiaceae</taxon>
        <taxon>Methylocella</taxon>
    </lineage>
</organism>
<dbReference type="KEGG" id="mtun:MTUNDRAET4_0589"/>
<reference evidence="2 3" key="1">
    <citation type="submission" date="2019-03" db="EMBL/GenBank/DDBJ databases">
        <authorList>
            <person name="Kox A.R. M."/>
        </authorList>
    </citation>
    <scope>NUCLEOTIDE SEQUENCE [LARGE SCALE GENOMIC DNA]</scope>
    <source>
        <strain evidence="2">MTUNDRAET4 annotated genome</strain>
    </source>
</reference>
<dbReference type="AlphaFoldDB" id="A0A4U8YXQ1"/>
<feature type="transmembrane region" description="Helical" evidence="1">
    <location>
        <begin position="106"/>
        <end position="128"/>
    </location>
</feature>
<dbReference type="EMBL" id="LR536450">
    <property type="protein sequence ID" value="VFU07482.1"/>
    <property type="molecule type" value="Genomic_DNA"/>
</dbReference>
<accession>A0A4U8YXQ1</accession>
<keyword evidence="1" id="KW-0472">Membrane</keyword>
<evidence type="ECO:0000313" key="3">
    <source>
        <dbReference type="Proteomes" id="UP000294360"/>
    </source>
</evidence>